<dbReference type="GO" id="GO:0004185">
    <property type="term" value="F:serine-type carboxypeptidase activity"/>
    <property type="evidence" value="ECO:0007669"/>
    <property type="project" value="InterPro"/>
</dbReference>
<sequence length="52" mass="5979">MARARAEASTKAFQEGLEVKSYSGYFTIDEKTNTNLFFWFFPVEKNPENAPV</sequence>
<organism evidence="1 2">
    <name type="scientific">Allacma fusca</name>
    <dbReference type="NCBI Taxonomy" id="39272"/>
    <lineage>
        <taxon>Eukaryota</taxon>
        <taxon>Metazoa</taxon>
        <taxon>Ecdysozoa</taxon>
        <taxon>Arthropoda</taxon>
        <taxon>Hexapoda</taxon>
        <taxon>Collembola</taxon>
        <taxon>Symphypleona</taxon>
        <taxon>Sminthuridae</taxon>
        <taxon>Allacma</taxon>
    </lineage>
</organism>
<dbReference type="EMBL" id="CAJVCH010525674">
    <property type="protein sequence ID" value="CAG7822199.1"/>
    <property type="molecule type" value="Genomic_DNA"/>
</dbReference>
<protein>
    <submittedName>
        <fullName evidence="1">Uncharacterized protein</fullName>
    </submittedName>
</protein>
<reference evidence="1" key="1">
    <citation type="submission" date="2021-06" db="EMBL/GenBank/DDBJ databases">
        <authorList>
            <person name="Hodson N. C."/>
            <person name="Mongue J. A."/>
            <person name="Jaron S. K."/>
        </authorList>
    </citation>
    <scope>NUCLEOTIDE SEQUENCE</scope>
</reference>
<evidence type="ECO:0000313" key="1">
    <source>
        <dbReference type="EMBL" id="CAG7822199.1"/>
    </source>
</evidence>
<accession>A0A8J2LGD2</accession>
<dbReference type="GO" id="GO:0006508">
    <property type="term" value="P:proteolysis"/>
    <property type="evidence" value="ECO:0007669"/>
    <property type="project" value="InterPro"/>
</dbReference>
<comment type="caution">
    <text evidence="1">The sequence shown here is derived from an EMBL/GenBank/DDBJ whole genome shotgun (WGS) entry which is preliminary data.</text>
</comment>
<feature type="non-terminal residue" evidence="1">
    <location>
        <position position="1"/>
    </location>
</feature>
<dbReference type="Pfam" id="PF00450">
    <property type="entry name" value="Peptidase_S10"/>
    <property type="match status" value="1"/>
</dbReference>
<dbReference type="InterPro" id="IPR001563">
    <property type="entry name" value="Peptidase_S10"/>
</dbReference>
<keyword evidence="2" id="KW-1185">Reference proteome</keyword>
<name>A0A8J2LGD2_9HEXA</name>
<dbReference type="Proteomes" id="UP000708208">
    <property type="component" value="Unassembled WGS sequence"/>
</dbReference>
<dbReference type="OrthoDB" id="443318at2759"/>
<evidence type="ECO:0000313" key="2">
    <source>
        <dbReference type="Proteomes" id="UP000708208"/>
    </source>
</evidence>
<dbReference type="AlphaFoldDB" id="A0A8J2LGD2"/>
<gene>
    <name evidence="1" type="ORF">AFUS01_LOCUS32482</name>
</gene>
<proteinExistence type="predicted"/>